<dbReference type="PANTHER" id="PTHR10845:SF251">
    <property type="entry name" value="RGS DOMAIN-CONTAINING PROTEIN"/>
    <property type="match status" value="1"/>
</dbReference>
<feature type="domain" description="RGS" evidence="2">
    <location>
        <begin position="283"/>
        <end position="371"/>
    </location>
</feature>
<feature type="region of interest" description="Disordered" evidence="1">
    <location>
        <begin position="272"/>
        <end position="291"/>
    </location>
</feature>
<sequence>MTKEKSIKLKSSLKRSLSKSSLKRSLSKSTKLDKSISNNSNLCNDDINIQIFQDDEPFSKSTLNNLNFLLLNSTTRRIFIDFSEKEHSHNHILFWHEVKEFKEKFIPIPPDALDKSSKPETQQSMDSMDSTDMDSQVGNGANTGPALTNAVNSVPDLNINTPSPAAAAANNNKSTTTALSKDIIFPQQEQIESSNDSNIIDKTMTVQIIDSPMVAANNSNTTNNNVVSVVDIQQKENTPTTTTDDVTTTTTTTNNNIIPIQQISSNNLSTIEENRVSRESNTDESDDEDEVTTIQKANLKNALYIFEKYLNPSSKLEVNLDYKTFIEIKKKIEQKEITNSIFEKSQKEIFEVIYNDSYFRFKSSNTFKHLLICTEQFESSSSISAIVSSQSQSSSSSPSSPSSPSTISSNNNNNNSNSNNTKKPEMVGEKPKKFFCF</sequence>
<dbReference type="InterPro" id="IPR036305">
    <property type="entry name" value="RGS_sf"/>
</dbReference>
<dbReference type="PROSITE" id="PS50132">
    <property type="entry name" value="RGS"/>
    <property type="match status" value="2"/>
</dbReference>
<dbReference type="AlphaFoldDB" id="A0A8J4UXW3"/>
<evidence type="ECO:0000313" key="3">
    <source>
        <dbReference type="EMBL" id="KAF2071595.1"/>
    </source>
</evidence>
<dbReference type="SMART" id="SM00315">
    <property type="entry name" value="RGS"/>
    <property type="match status" value="1"/>
</dbReference>
<feature type="compositionally biased region" description="Polar residues" evidence="1">
    <location>
        <begin position="137"/>
        <end position="152"/>
    </location>
</feature>
<feature type="compositionally biased region" description="Basic and acidic residues" evidence="1">
    <location>
        <begin position="272"/>
        <end position="281"/>
    </location>
</feature>
<dbReference type="Gene3D" id="1.10.167.10">
    <property type="entry name" value="Regulator of G-protein Signalling 4, domain 2"/>
    <property type="match status" value="2"/>
</dbReference>
<feature type="compositionally biased region" description="Acidic residues" evidence="1">
    <location>
        <begin position="282"/>
        <end position="291"/>
    </location>
</feature>
<dbReference type="PANTHER" id="PTHR10845">
    <property type="entry name" value="REGULATOR OF G PROTEIN SIGNALING"/>
    <property type="match status" value="1"/>
</dbReference>
<dbReference type="CDD" id="cd07440">
    <property type="entry name" value="RGS"/>
    <property type="match status" value="1"/>
</dbReference>
<feature type="compositionally biased region" description="Low complexity" evidence="1">
    <location>
        <begin position="160"/>
        <end position="173"/>
    </location>
</feature>
<evidence type="ECO:0000313" key="4">
    <source>
        <dbReference type="Proteomes" id="UP000695562"/>
    </source>
</evidence>
<dbReference type="SUPFAM" id="SSF48097">
    <property type="entry name" value="Regulator of G-protein signaling, RGS"/>
    <property type="match status" value="1"/>
</dbReference>
<gene>
    <name evidence="3" type="ORF">CYY_007085</name>
</gene>
<dbReference type="Proteomes" id="UP000695562">
    <property type="component" value="Unassembled WGS sequence"/>
</dbReference>
<organism evidence="3 4">
    <name type="scientific">Polysphondylium violaceum</name>
    <dbReference type="NCBI Taxonomy" id="133409"/>
    <lineage>
        <taxon>Eukaryota</taxon>
        <taxon>Amoebozoa</taxon>
        <taxon>Evosea</taxon>
        <taxon>Eumycetozoa</taxon>
        <taxon>Dictyostelia</taxon>
        <taxon>Dictyosteliales</taxon>
        <taxon>Dictyosteliaceae</taxon>
        <taxon>Polysphondylium</taxon>
    </lineage>
</organism>
<feature type="domain" description="RGS" evidence="2">
    <location>
        <begin position="65"/>
        <end position="102"/>
    </location>
</feature>
<comment type="caution">
    <text evidence="3">The sequence shown here is derived from an EMBL/GenBank/DDBJ whole genome shotgun (WGS) entry which is preliminary data.</text>
</comment>
<accession>A0A8J4UXW3</accession>
<dbReference type="Pfam" id="PF00615">
    <property type="entry name" value="RGS"/>
    <property type="match status" value="2"/>
</dbReference>
<protein>
    <recommendedName>
        <fullName evidence="2">RGS domain-containing protein</fullName>
    </recommendedName>
</protein>
<keyword evidence="4" id="KW-1185">Reference proteome</keyword>
<feature type="compositionally biased region" description="Basic and acidic residues" evidence="1">
    <location>
        <begin position="422"/>
        <end position="437"/>
    </location>
</feature>
<dbReference type="InterPro" id="IPR044926">
    <property type="entry name" value="RGS_subdomain_2"/>
</dbReference>
<name>A0A8J4UXW3_9MYCE</name>
<feature type="compositionally biased region" description="Low complexity" evidence="1">
    <location>
        <begin position="121"/>
        <end position="136"/>
    </location>
</feature>
<reference evidence="3" key="1">
    <citation type="submission" date="2020-01" db="EMBL/GenBank/DDBJ databases">
        <title>Development of genomics and gene disruption for Polysphondylium violaceum indicates a role for the polyketide synthase stlB in stalk morphogenesis.</title>
        <authorList>
            <person name="Narita B."/>
            <person name="Kawabe Y."/>
            <person name="Kin K."/>
            <person name="Saito T."/>
            <person name="Gibbs R."/>
            <person name="Kuspa A."/>
            <person name="Muzny D."/>
            <person name="Queller D."/>
            <person name="Richards S."/>
            <person name="Strassman J."/>
            <person name="Sucgang R."/>
            <person name="Worley K."/>
            <person name="Schaap P."/>
        </authorList>
    </citation>
    <scope>NUCLEOTIDE SEQUENCE</scope>
    <source>
        <strain evidence="3">QSvi11</strain>
    </source>
</reference>
<evidence type="ECO:0000259" key="2">
    <source>
        <dbReference type="PROSITE" id="PS50132"/>
    </source>
</evidence>
<proteinExistence type="predicted"/>
<dbReference type="InterPro" id="IPR016137">
    <property type="entry name" value="RGS"/>
</dbReference>
<feature type="region of interest" description="Disordered" evidence="1">
    <location>
        <begin position="109"/>
        <end position="173"/>
    </location>
</feature>
<evidence type="ECO:0000256" key="1">
    <source>
        <dbReference type="SAM" id="MobiDB-lite"/>
    </source>
</evidence>
<dbReference type="EMBL" id="AJWJ01000359">
    <property type="protein sequence ID" value="KAF2071595.1"/>
    <property type="molecule type" value="Genomic_DNA"/>
</dbReference>
<feature type="compositionally biased region" description="Low complexity" evidence="1">
    <location>
        <begin position="390"/>
        <end position="420"/>
    </location>
</feature>
<feature type="region of interest" description="Disordered" evidence="1">
    <location>
        <begin position="390"/>
        <end position="437"/>
    </location>
</feature>
<dbReference type="OrthoDB" id="10266999at2759"/>